<keyword evidence="2" id="KW-1185">Reference proteome</keyword>
<dbReference type="Gene3D" id="3.40.50.360">
    <property type="match status" value="1"/>
</dbReference>
<evidence type="ECO:0000313" key="1">
    <source>
        <dbReference type="EMBL" id="KRN75721.1"/>
    </source>
</evidence>
<dbReference type="InterPro" id="IPR004465">
    <property type="entry name" value="RNR_NrdI"/>
</dbReference>
<organism evidence="1 2">
    <name type="scientific">Weissella kandleri</name>
    <dbReference type="NCBI Taxonomy" id="1616"/>
    <lineage>
        <taxon>Bacteria</taxon>
        <taxon>Bacillati</taxon>
        <taxon>Bacillota</taxon>
        <taxon>Bacilli</taxon>
        <taxon>Lactobacillales</taxon>
        <taxon>Lactobacillaceae</taxon>
        <taxon>Weissella</taxon>
    </lineage>
</organism>
<dbReference type="EMBL" id="JQBP01000001">
    <property type="protein sequence ID" value="KRN75721.1"/>
    <property type="molecule type" value="Genomic_DNA"/>
</dbReference>
<dbReference type="STRING" id="1616.IV73_GL000216"/>
<dbReference type="SUPFAM" id="SSF52218">
    <property type="entry name" value="Flavoproteins"/>
    <property type="match status" value="1"/>
</dbReference>
<gene>
    <name evidence="1" type="ORF">IV73_GL000216</name>
</gene>
<sequence>MQIQLLYISVAGNTKSFVNHLVNFSRSQADNLELIPTELTTSAAEIQLTLPTIVFVPTYLDGGNGIDQGVREIMTTDLYDTLTDLPNFDNIIGIIGSGNKNFNAQYLLTARRYSLAFNAPLIDNYELRGTKTDIKRVYQTIFTLDNQPAEKTKHPVQQIYRAFNAQQQPTYLLVNHDTKWVSPLLEQLSDQQSTPSITALDQLNQLYSKQIGLLGNQHYQMHLAYEFG</sequence>
<dbReference type="GO" id="GO:0010181">
    <property type="term" value="F:FMN binding"/>
    <property type="evidence" value="ECO:0007669"/>
    <property type="project" value="InterPro"/>
</dbReference>
<dbReference type="OrthoDB" id="350535at2"/>
<dbReference type="InterPro" id="IPR029039">
    <property type="entry name" value="Flavoprotein-like_sf"/>
</dbReference>
<comment type="caution">
    <text evidence="1">The sequence shown here is derived from an EMBL/GenBank/DDBJ whole genome shotgun (WGS) entry which is preliminary data.</text>
</comment>
<protein>
    <submittedName>
        <fullName evidence="1">Uncharacterized protein</fullName>
    </submittedName>
</protein>
<accession>A0A0R2JED9</accession>
<reference evidence="1 2" key="1">
    <citation type="journal article" date="2015" name="Genome Announc.">
        <title>Expanding the biotechnology potential of lactobacilli through comparative genomics of 213 strains and associated genera.</title>
        <authorList>
            <person name="Sun Z."/>
            <person name="Harris H.M."/>
            <person name="McCann A."/>
            <person name="Guo C."/>
            <person name="Argimon S."/>
            <person name="Zhang W."/>
            <person name="Yang X."/>
            <person name="Jeffery I.B."/>
            <person name="Cooney J.C."/>
            <person name="Kagawa T.F."/>
            <person name="Liu W."/>
            <person name="Song Y."/>
            <person name="Salvetti E."/>
            <person name="Wrobel A."/>
            <person name="Rasinkangas P."/>
            <person name="Parkhill J."/>
            <person name="Rea M.C."/>
            <person name="O'Sullivan O."/>
            <person name="Ritari J."/>
            <person name="Douillard F.P."/>
            <person name="Paul Ross R."/>
            <person name="Yang R."/>
            <person name="Briner A.E."/>
            <person name="Felis G.E."/>
            <person name="de Vos W.M."/>
            <person name="Barrangou R."/>
            <person name="Klaenhammer T.R."/>
            <person name="Caufield P.W."/>
            <person name="Cui Y."/>
            <person name="Zhang H."/>
            <person name="O'Toole P.W."/>
        </authorList>
    </citation>
    <scope>NUCLEOTIDE SEQUENCE [LARGE SCALE GENOMIC DNA]</scope>
    <source>
        <strain evidence="1 2">DSM 20593</strain>
    </source>
</reference>
<dbReference type="PANTHER" id="PTHR37297">
    <property type="entry name" value="PROTEIN NRDI"/>
    <property type="match status" value="1"/>
</dbReference>
<dbReference type="PATRIC" id="fig|1616.3.peg.221"/>
<dbReference type="Pfam" id="PF07972">
    <property type="entry name" value="Flavodoxin_NdrI"/>
    <property type="match status" value="1"/>
</dbReference>
<dbReference type="AlphaFoldDB" id="A0A0R2JED9"/>
<dbReference type="Proteomes" id="UP000051655">
    <property type="component" value="Unassembled WGS sequence"/>
</dbReference>
<name>A0A0R2JED9_9LACO</name>
<dbReference type="PANTHER" id="PTHR37297:SF1">
    <property type="entry name" value="PROTEIN NRDI"/>
    <property type="match status" value="1"/>
</dbReference>
<evidence type="ECO:0000313" key="2">
    <source>
        <dbReference type="Proteomes" id="UP000051655"/>
    </source>
</evidence>
<proteinExistence type="predicted"/>
<dbReference type="RefSeq" id="WP_083485518.1">
    <property type="nucleotide sequence ID" value="NZ_JQBP01000001.1"/>
</dbReference>